<sequence>MAGWVRRALVVLGTFAAFAMVNPVAAQAAPDPRPGLIAGCGFLEINMLTYSPDDHLFEFSDNGKVVWSRRLMGDNRTHEPADEGHTYRLVGDSNYLYGELVYHRPPVCDSAKLSVKVSSEPSCEPRAQRVSVHNDGTSTVRATTTGWYGVYTDFVDIPAGEGHDFVGGWPPYVAVETPGGAVPYYAVPALPDDGCGKFTSTLTAICGSQVRWDVSSDAIGSQSLAIFREFGPTPTTPAPVWLGKLPAHGKLTVYATVQKDDVIKAALGGLRPGTQDAYFEQVLSEIDGYAEPAACAKPEQAAVTFKAGCDGPTATITNYGAEREFTVTAGTVRTVKLAPGEVATIKIPLATGATAAVAVSGQDAFAEYEQRTCPTSPTPSPSPSSSSDGSGGGGGLPITGSPIAWVALGGAALLLAGIALTLATRRRRTFTSADE</sequence>
<feature type="transmembrane region" description="Helical" evidence="2">
    <location>
        <begin position="403"/>
        <end position="423"/>
    </location>
</feature>
<gene>
    <name evidence="4" type="ORF">Adu01nite_27750</name>
</gene>
<keyword evidence="2" id="KW-1133">Transmembrane helix</keyword>
<organism evidence="4 5">
    <name type="scientific">Paractinoplanes durhamensis</name>
    <dbReference type="NCBI Taxonomy" id="113563"/>
    <lineage>
        <taxon>Bacteria</taxon>
        <taxon>Bacillati</taxon>
        <taxon>Actinomycetota</taxon>
        <taxon>Actinomycetes</taxon>
        <taxon>Micromonosporales</taxon>
        <taxon>Micromonosporaceae</taxon>
        <taxon>Paractinoplanes</taxon>
    </lineage>
</organism>
<name>A0ABQ3YV04_9ACTN</name>
<feature type="signal peptide" evidence="3">
    <location>
        <begin position="1"/>
        <end position="28"/>
    </location>
</feature>
<keyword evidence="5" id="KW-1185">Reference proteome</keyword>
<reference evidence="4 5" key="1">
    <citation type="submission" date="2021-01" db="EMBL/GenBank/DDBJ databases">
        <title>Whole genome shotgun sequence of Actinoplanes durhamensis NBRC 14914.</title>
        <authorList>
            <person name="Komaki H."/>
            <person name="Tamura T."/>
        </authorList>
    </citation>
    <scope>NUCLEOTIDE SEQUENCE [LARGE SCALE GENOMIC DNA]</scope>
    <source>
        <strain evidence="4 5">NBRC 14914</strain>
    </source>
</reference>
<keyword evidence="2" id="KW-0472">Membrane</keyword>
<evidence type="ECO:0000256" key="1">
    <source>
        <dbReference type="SAM" id="MobiDB-lite"/>
    </source>
</evidence>
<dbReference type="EMBL" id="BOML01000022">
    <property type="protein sequence ID" value="GIE01425.1"/>
    <property type="molecule type" value="Genomic_DNA"/>
</dbReference>
<evidence type="ECO:0000256" key="3">
    <source>
        <dbReference type="SAM" id="SignalP"/>
    </source>
</evidence>
<keyword evidence="3" id="KW-0732">Signal</keyword>
<evidence type="ECO:0000313" key="4">
    <source>
        <dbReference type="EMBL" id="GIE01425.1"/>
    </source>
</evidence>
<proteinExistence type="predicted"/>
<comment type="caution">
    <text evidence="4">The sequence shown here is derived from an EMBL/GenBank/DDBJ whole genome shotgun (WGS) entry which is preliminary data.</text>
</comment>
<feature type="chain" id="PRO_5045354708" evidence="3">
    <location>
        <begin position="29"/>
        <end position="435"/>
    </location>
</feature>
<dbReference type="RefSeq" id="WP_203727084.1">
    <property type="nucleotide sequence ID" value="NZ_BAAATX010000014.1"/>
</dbReference>
<evidence type="ECO:0000256" key="2">
    <source>
        <dbReference type="SAM" id="Phobius"/>
    </source>
</evidence>
<feature type="region of interest" description="Disordered" evidence="1">
    <location>
        <begin position="369"/>
        <end position="395"/>
    </location>
</feature>
<accession>A0ABQ3YV04</accession>
<evidence type="ECO:0000313" key="5">
    <source>
        <dbReference type="Proteomes" id="UP000637628"/>
    </source>
</evidence>
<dbReference type="Proteomes" id="UP000637628">
    <property type="component" value="Unassembled WGS sequence"/>
</dbReference>
<keyword evidence="2" id="KW-0812">Transmembrane</keyword>
<protein>
    <submittedName>
        <fullName evidence="4">Uncharacterized protein</fullName>
    </submittedName>
</protein>